<reference evidence="1 2" key="1">
    <citation type="submission" date="2019-02" db="EMBL/GenBank/DDBJ databases">
        <title>Deep-cultivation of Planctomycetes and their phenomic and genomic characterization uncovers novel biology.</title>
        <authorList>
            <person name="Wiegand S."/>
            <person name="Jogler M."/>
            <person name="Boedeker C."/>
            <person name="Pinto D."/>
            <person name="Vollmers J."/>
            <person name="Rivas-Marin E."/>
            <person name="Kohn T."/>
            <person name="Peeters S.H."/>
            <person name="Heuer A."/>
            <person name="Rast P."/>
            <person name="Oberbeckmann S."/>
            <person name="Bunk B."/>
            <person name="Jeske O."/>
            <person name="Meyerdierks A."/>
            <person name="Storesund J.E."/>
            <person name="Kallscheuer N."/>
            <person name="Luecker S."/>
            <person name="Lage O.M."/>
            <person name="Pohl T."/>
            <person name="Merkel B.J."/>
            <person name="Hornburger P."/>
            <person name="Mueller R.-W."/>
            <person name="Bruemmer F."/>
            <person name="Labrenz M."/>
            <person name="Spormann A.M."/>
            <person name="Op Den Camp H."/>
            <person name="Overmann J."/>
            <person name="Amann R."/>
            <person name="Jetten M.S.M."/>
            <person name="Mascher T."/>
            <person name="Medema M.H."/>
            <person name="Devos D.P."/>
            <person name="Kaster A.-K."/>
            <person name="Ovreas L."/>
            <person name="Rohde M."/>
            <person name="Galperin M.Y."/>
            <person name="Jogler C."/>
        </authorList>
    </citation>
    <scope>NUCLEOTIDE SEQUENCE [LARGE SCALE GENOMIC DNA]</scope>
    <source>
        <strain evidence="1 2">Pan54</strain>
    </source>
</reference>
<sequence length="355" mass="40397">MIRRLIKMTRKFRLLQAIRLVEMQTIRAQIGRGRLQQIGSNSSPDQEPIRLGSVAKARFAGSEVEEISEEPAGSQPGFSNQLIRLQTSVMGLTGPTGVLPLHYTSLLLQRQKLHDNAMTDFYDIFNHRSLSIFYRAWAKQQIPVSYETSRLIGDRPDRITALLNSLVGQGFSELQKRTPVPDQTLLMFASLFSSRRRTASGLENILWICMKIPVEVEQFQPQWLNLELEERTRLGSRDQEVIANNQLGRSAICGERVFDLQSRFRIVLTTASYLEFASFLPDQKKLKVIQELTRRYVGMEYDFDVQVKLSGKDVPACQLSREQKIPARLGRNSWLRSRSMTGTTGDAVFNIADSA</sequence>
<evidence type="ECO:0000313" key="2">
    <source>
        <dbReference type="Proteomes" id="UP000316095"/>
    </source>
</evidence>
<name>A0A5C5XQ69_9PLAN</name>
<dbReference type="AlphaFoldDB" id="A0A5C5XQ69"/>
<evidence type="ECO:0008006" key="3">
    <source>
        <dbReference type="Google" id="ProtNLM"/>
    </source>
</evidence>
<keyword evidence="2" id="KW-1185">Reference proteome</keyword>
<protein>
    <recommendedName>
        <fullName evidence="3">Type VI secretion protein</fullName>
    </recommendedName>
</protein>
<dbReference type="EMBL" id="SJPG01000001">
    <property type="protein sequence ID" value="TWT63912.1"/>
    <property type="molecule type" value="Genomic_DNA"/>
</dbReference>
<accession>A0A5C5XQ69</accession>
<organism evidence="1 2">
    <name type="scientific">Rubinisphaera italica</name>
    <dbReference type="NCBI Taxonomy" id="2527969"/>
    <lineage>
        <taxon>Bacteria</taxon>
        <taxon>Pseudomonadati</taxon>
        <taxon>Planctomycetota</taxon>
        <taxon>Planctomycetia</taxon>
        <taxon>Planctomycetales</taxon>
        <taxon>Planctomycetaceae</taxon>
        <taxon>Rubinisphaera</taxon>
    </lineage>
</organism>
<dbReference type="PANTHER" id="PTHR35564:SF4">
    <property type="entry name" value="CYTOPLASMIC PROTEIN"/>
    <property type="match status" value="1"/>
</dbReference>
<dbReference type="Proteomes" id="UP000316095">
    <property type="component" value="Unassembled WGS sequence"/>
</dbReference>
<gene>
    <name evidence="1" type="ORF">Pan54_46710</name>
</gene>
<dbReference type="RefSeq" id="WP_165441926.1">
    <property type="nucleotide sequence ID" value="NZ_SJPG01000001.1"/>
</dbReference>
<dbReference type="NCBIfam" id="TIGR03347">
    <property type="entry name" value="VI_chp_1"/>
    <property type="match status" value="1"/>
</dbReference>
<evidence type="ECO:0000313" key="1">
    <source>
        <dbReference type="EMBL" id="TWT63912.1"/>
    </source>
</evidence>
<dbReference type="InterPro" id="IPR010732">
    <property type="entry name" value="T6SS_TssG-like"/>
</dbReference>
<dbReference type="Pfam" id="PF06996">
    <property type="entry name" value="T6SS_TssG"/>
    <property type="match status" value="1"/>
</dbReference>
<dbReference type="PANTHER" id="PTHR35564">
    <property type="match status" value="1"/>
</dbReference>
<proteinExistence type="predicted"/>
<comment type="caution">
    <text evidence="1">The sequence shown here is derived from an EMBL/GenBank/DDBJ whole genome shotgun (WGS) entry which is preliminary data.</text>
</comment>